<dbReference type="InterPro" id="IPR051346">
    <property type="entry name" value="OTU_Deubiquitinase"/>
</dbReference>
<keyword evidence="6" id="KW-0788">Thiol protease</keyword>
<feature type="non-terminal residue" evidence="11">
    <location>
        <position position="1"/>
    </location>
</feature>
<feature type="domain" description="DUF3645" evidence="9">
    <location>
        <begin position="2308"/>
        <end position="2340"/>
    </location>
</feature>
<evidence type="ECO:0000256" key="2">
    <source>
        <dbReference type="ARBA" id="ARBA00012759"/>
    </source>
</evidence>
<evidence type="ECO:0000259" key="8">
    <source>
        <dbReference type="Pfam" id="PF12340"/>
    </source>
</evidence>
<dbReference type="Pfam" id="PF20255">
    <property type="entry name" value="DUF6606"/>
    <property type="match status" value="1"/>
</dbReference>
<protein>
    <recommendedName>
        <fullName evidence="2">ubiquitinyl hydrolase 1</fullName>
        <ecNumber evidence="2">3.4.19.12</ecNumber>
    </recommendedName>
</protein>
<reference evidence="11 12" key="1">
    <citation type="submission" date="2018-05" db="EMBL/GenBank/DDBJ databases">
        <title>Draft genome sequence of Scytalidium lignicola DSM 105466, a ubiquitous saprotrophic fungus.</title>
        <authorList>
            <person name="Buettner E."/>
            <person name="Gebauer A.M."/>
            <person name="Hofrichter M."/>
            <person name="Liers C."/>
            <person name="Kellner H."/>
        </authorList>
    </citation>
    <scope>NUCLEOTIDE SEQUENCE [LARGE SCALE GENOMIC DNA]</scope>
    <source>
        <strain evidence="11 12">DSM 105466</strain>
    </source>
</reference>
<dbReference type="InterPro" id="IPR022105">
    <property type="entry name" value="DUF3645"/>
</dbReference>
<evidence type="ECO:0000313" key="11">
    <source>
        <dbReference type="EMBL" id="RFU36269.1"/>
    </source>
</evidence>
<feature type="coiled-coil region" evidence="7">
    <location>
        <begin position="546"/>
        <end position="580"/>
    </location>
</feature>
<evidence type="ECO:0000256" key="3">
    <source>
        <dbReference type="ARBA" id="ARBA00022670"/>
    </source>
</evidence>
<keyword evidence="12" id="KW-1185">Reference proteome</keyword>
<dbReference type="GO" id="GO:0004843">
    <property type="term" value="F:cysteine-type deubiquitinase activity"/>
    <property type="evidence" value="ECO:0007669"/>
    <property type="project" value="UniProtKB-EC"/>
</dbReference>
<dbReference type="PANTHER" id="PTHR13367">
    <property type="entry name" value="UBIQUITIN THIOESTERASE"/>
    <property type="match status" value="1"/>
</dbReference>
<dbReference type="PANTHER" id="PTHR13367:SF34">
    <property type="match status" value="1"/>
</dbReference>
<dbReference type="STRING" id="5539.A0A3E2HSE4"/>
<feature type="domain" description="DUF6606" evidence="10">
    <location>
        <begin position="10"/>
        <end position="273"/>
    </location>
</feature>
<organism evidence="11 12">
    <name type="scientific">Scytalidium lignicola</name>
    <name type="common">Hyphomycete</name>
    <dbReference type="NCBI Taxonomy" id="5539"/>
    <lineage>
        <taxon>Eukaryota</taxon>
        <taxon>Fungi</taxon>
        <taxon>Dikarya</taxon>
        <taxon>Ascomycota</taxon>
        <taxon>Pezizomycotina</taxon>
        <taxon>Leotiomycetes</taxon>
        <taxon>Leotiomycetes incertae sedis</taxon>
        <taxon>Scytalidium</taxon>
    </lineage>
</organism>
<dbReference type="OMA" id="RRIYHMP"/>
<dbReference type="Pfam" id="PF12359">
    <property type="entry name" value="DUF3645"/>
    <property type="match status" value="1"/>
</dbReference>
<dbReference type="Proteomes" id="UP000258309">
    <property type="component" value="Unassembled WGS sequence"/>
</dbReference>
<dbReference type="Pfam" id="PF12340">
    <property type="entry name" value="DUF3638"/>
    <property type="match status" value="1"/>
</dbReference>
<name>A0A3E2HSE4_SCYLI</name>
<keyword evidence="3" id="KW-0645">Protease</keyword>
<evidence type="ECO:0000256" key="7">
    <source>
        <dbReference type="SAM" id="Coils"/>
    </source>
</evidence>
<dbReference type="EMBL" id="NCSJ02000001">
    <property type="protein sequence ID" value="RFU36269.1"/>
    <property type="molecule type" value="Genomic_DNA"/>
</dbReference>
<evidence type="ECO:0000313" key="12">
    <source>
        <dbReference type="Proteomes" id="UP000258309"/>
    </source>
</evidence>
<feature type="domain" description="DUF3638" evidence="8">
    <location>
        <begin position="1965"/>
        <end position="2188"/>
    </location>
</feature>
<evidence type="ECO:0000256" key="5">
    <source>
        <dbReference type="ARBA" id="ARBA00022801"/>
    </source>
</evidence>
<dbReference type="InterPro" id="IPR022099">
    <property type="entry name" value="DUF3638"/>
</dbReference>
<keyword evidence="4" id="KW-0833">Ubl conjugation pathway</keyword>
<dbReference type="InterPro" id="IPR046541">
    <property type="entry name" value="DUF6606"/>
</dbReference>
<gene>
    <name evidence="11" type="ORF">B7463_g125</name>
</gene>
<proteinExistence type="predicted"/>
<dbReference type="OrthoDB" id="3182339at2759"/>
<sequence length="3056" mass="349931">MDHIQSLYYIINHVFLPPKLPHKDDSDVKQDYCLLKECEDALKSFQGHTLPDEYWRWAVCAKTLRKMREIRDMFGDMTLEGVEESLKLMVDKDVLAFHVRAQNAGLIVRKMSEHFSFESFELSPTTVSVMQAGRLQRCFPGPAIAVGKDKIEDYTFREAFAQLLTQLDINTPEEAWPVAQKARSKSIEIRDSIHPKFVTEFLIGILRGVGRPVDIIRIHKRTRDDIIWKDAKTPWRRSPLWLLLRVALQTTLMTEGAADMHERLPSDLLYVMAAKISQRTLKLAIEGDPSWMQYVHQTVEATHRELADRWDALEQSPGLFGTQKARDSCELSFSDTSLSLHILQPYLNSIAGRETFLSHHCDFKPRCAQRIEQSPSVFPETAFVIPGGDPAARLALVDLELWVEGQLNTWLKMHLSSQSSCSIIADLILHYTTTATSTYAGSPEDMSLMFLTTMDLWVALDKCAVHHEGLLRDYKPGFPPSLFDPLLLPKREQMERLARIEEYLEIRNTSRLNSSFIFEDNNFYQSFAVKYYEISPHHQQLRAKIEAEAQVERENKKEELRVKREEYNRLIRESNDMNCEYGVVKKRSKVSRHISWCQKCRLKSTAKNMHITVHEWPLPQGEYETKSAVFELDVPTPISKWRDITYSLLVDTFSPSNFSFCFSVVQQNKIYRMQQVDGLSHYVCSRSARIGIASAAKPFTRAHYGTKSIPQATQENICVNNGLCYAMFDAKLGRWTENPNRCDVRRTCTLQLPKGPLEKLQFALNKTTHTSNEVLAKQSECPKSLNLHEFYHFTTLRSGDLLQWRNIARELAHRILNFHHEETYMLVTQAAWQVGRSGNNMVCRESHVDLEEQEFGIALLSVLEEAVGTVEGNWQGATALRTFVVLAARLLSMSSWDVVQNRCLLFLRRARNIALHWTRDVRSLHAKAQGTELEALNLRVLEMALTCHATFDVDEHYLSRILRLDEDVAIVTECCIVVHDRCPAVIDGLPHHIITLFQQYWRLSHSLESEIRRGVLASRDGLDTTVHNIWKGYQPGTGWSAVDCPNQRWLVTRTSSEDDYQPMMVHYNILDGQLLVNGAPLTRLPRSYEEHATYRRLFGQKVLDIIPSTMGGMVHFAMYGPELIIRTRKNRQICELLPEHFLKGDFPSSLVEGYIHWLDVNTGLIEWRPLRSAWTFSPDNWQMLVGEQEKYILRKATEELVDVRSPTATIISQVLSPIEQATNIRITMNKKTKVLHIHLPRLKLDFLLKDREKCLLESKQFRNMVVDKQQCFGTFTGLVNKLVLREFTGPARMVIVPYGKVRFVPERYHVQVTIDTSSVPQVRYHSYRIDNQLGRLIDNGSLQSRLFRLYLHALTSHCLVDQLTGRTGTEEALHGLAGAATFSFIHLDPVDIELLGQLTMLTPNREYYPNHLQVMQQVDWLNLSPLSQHPAFHRQVELVFSHAESLQVFQERPEPFHDLDSRGESFLHKRANIRDSAFRVHGFGAEDFTIDYDIVYASRDHVINSDRELQTCYTAKLVDEWSTRLSPCPKLLFEIESWGKIIQGPIIENDLIVGLDLLWLDKPAKIFPDYWCTLHTFLSSSISTRDKHKIMVLLSTLSYSQYAKQELVHTLLAFATIPELRTIQAPRDLEFQLKEGYRPVQQKLVSMMKRHTRQFEECPESHLDAFPYEDLDDADDRRRKEYQDAKEKQIKLFVEELESQWPTATLSKPGNTSYSTYILVQQAIESANICFQSWYRNSQFQKFINNVQNTLSATTSINQNLKHYSFTSPVDGYVPKQKYLSFDDLIRIPAPHLPPDEEQVFDQWPVGEARENTDRTKLREVLTHVSSHSSTDYERLYVEDLQKSFQALNEDTTIMLNLPLEFIALLESNMTQARERVECLYNLICSRLRASICPLVCTAQMIPRLPPTSILSYLASDKVKYVPDDWKDAFLQYGISLTALQRAERLLTTSENRTDLLSELQNPGHQDWDPLHHPEWLLLEVENNILIRRDQAQISREMMSPSSGENSVLQLNMGLGKSSVIVPIVAAALADRTKLVRVIVLKPLLTQMFHLLVKKLGDMLNRRIFHMPVSRSLRLDVHQADQIHTMYKNCMELGGILLLQPEHILSFELLGLERLHAGDTAFGNVMIRTQDWLRRNSRDILDESDEILSTRFELIYTVGTQRGIEFGPDRWTIVQHVLWCLSEIAHQFQIQYPDGLEVVPPQPGGFPRIRILQTSVGEELLLHTASILCENGLAGVPVCFFSLQARKTLLRLLTDRDLDTTTIMSLDEASDGSELRRNALLLLRGLFGGGILAFAFEQKRWRVNYGLDLSRTMLAVPYHAKDSPTARSEFSHPDTTLVLTCLSYYYGGLSNEQILSSFEALLQFDHAGEEYEKWVHDSPALPSTFKALTSINLSNSEQCCREVFPPLRFARSVINFYLSTIVFPTEMKEFPQKLSSSGWDIAAEKEHPTTGFSGTNDSRYILPSSIRQCDLPPQLSTNAAVLDCLLQPENSFVDTSHISPTGILDAGELLNVALKLNPPVRVILDVGAQVLELQNEEVVRKWLSQIQESNAQAAIFFDCQNELSVLSRDGTKESLLISPFSKQMDQCLVYLDESHTRGTDLKMPSDYRAIVTLGPRLTKDRLVQACMRMRKLGKGQSVVFCASMEVQRKIRESSGNINDPIQVADVLKWCIAETIVYTKKSVPLWATQGVRHQRRQAVYSRSRADTQGLSGELVDILLEPEAQSLQQRYGAEYRNYEEQLLLESMTDELLSTCRKQLDAIRTKCQAFEITTFNTAALHEEQERELSPENEREQQVELPLPSVPLEHGVHADVYRLVKEGILNRTSEAFQPAFETFQRTRASSHYESTAWPHDLLVTKDFANSIKPDGGLLDHFLRPVHWILICRGESTLDCIVISPYEAQKLLPFIRASKVVSLHTYSAQSSVTVRSLEDLAFCTVSTLPQAMPSSDISRQLNLFAGQLYLKNFEEYESLCRFLGLCSRPPDDGVEVGCDGFILRSSKGNTEPPAFRTTKFTTSPVDFVRTIMTVRRKGQSFKSSHFGKILNGQLIREEEFQKENS</sequence>
<evidence type="ECO:0000256" key="6">
    <source>
        <dbReference type="ARBA" id="ARBA00022807"/>
    </source>
</evidence>
<feature type="non-terminal residue" evidence="11">
    <location>
        <position position="3056"/>
    </location>
</feature>
<evidence type="ECO:0000259" key="9">
    <source>
        <dbReference type="Pfam" id="PF12359"/>
    </source>
</evidence>
<comment type="catalytic activity">
    <reaction evidence="1">
        <text>Thiol-dependent hydrolysis of ester, thioester, amide, peptide and isopeptide bonds formed by the C-terminal Gly of ubiquitin (a 76-residue protein attached to proteins as an intracellular targeting signal).</text>
        <dbReference type="EC" id="3.4.19.12"/>
    </reaction>
</comment>
<keyword evidence="5" id="KW-0378">Hydrolase</keyword>
<evidence type="ECO:0000259" key="10">
    <source>
        <dbReference type="Pfam" id="PF20255"/>
    </source>
</evidence>
<evidence type="ECO:0000256" key="1">
    <source>
        <dbReference type="ARBA" id="ARBA00000707"/>
    </source>
</evidence>
<dbReference type="GO" id="GO:0006508">
    <property type="term" value="P:proteolysis"/>
    <property type="evidence" value="ECO:0007669"/>
    <property type="project" value="UniProtKB-KW"/>
</dbReference>
<comment type="caution">
    <text evidence="11">The sequence shown here is derived from an EMBL/GenBank/DDBJ whole genome shotgun (WGS) entry which is preliminary data.</text>
</comment>
<dbReference type="EC" id="3.4.19.12" evidence="2"/>
<accession>A0A3E2HSE4</accession>
<keyword evidence="7" id="KW-0175">Coiled coil</keyword>
<evidence type="ECO:0000256" key="4">
    <source>
        <dbReference type="ARBA" id="ARBA00022786"/>
    </source>
</evidence>